<sequence>MLGLIPVAVIAVFLTQHVSNYAGDIQSFVTTLWRFCKESAVRYLWPPPAKVCEHQQRREQMEAALWEVRARTYRQSVQFMVHAAAFGVVGMIHDTYLNPSWNEMFSLFSMASVYVAHHSVCKEKLKLNAMNLRGIYILFYTSFFFFVLFKSSSKTVESGRAVIDQGFNSGSRMIMSVIFIDTLTAVPAQLLISVAEMLVHARHSQSSEETLLFAWMQIIMSAGIIIFSVVLEFWVTSHLTSLMDTESMVCSFRRMLRGVSDGDLMLSEDLRIAEDSDCLKHLLMTQSKFKGKDFERLLVEEEVDRFQEFIKQSMAEAHKPEEQRTKTPPCLRLSLRGVCDLRVGVDVWHVSMPGRKDGVRHLLALREDSEARRQAPDASGKTPEMNSPSSTCAGEGPEPSECSMSQKSSTSMLMSFPELVQMTLCVDTSTHWFDIEQAHLSFVRQPQSSDHSMPSLRRLVRATDWETVRAKLKAVEEGALEEIRLRLVDDAKRVMIANQVQVSTFKPPHGSSSIKLCLQFSELVFEENKCHREQNLAAINE</sequence>
<feature type="transmembrane region" description="Helical" evidence="2">
    <location>
        <begin position="211"/>
        <end position="235"/>
    </location>
</feature>
<feature type="region of interest" description="Disordered" evidence="1">
    <location>
        <begin position="366"/>
        <end position="408"/>
    </location>
</feature>
<feature type="transmembrane region" description="Helical" evidence="2">
    <location>
        <begin position="133"/>
        <end position="153"/>
    </location>
</feature>
<feature type="compositionally biased region" description="Basic and acidic residues" evidence="1">
    <location>
        <begin position="366"/>
        <end position="375"/>
    </location>
</feature>
<dbReference type="AlphaFoldDB" id="A0A9P1FPF4"/>
<evidence type="ECO:0000313" key="4">
    <source>
        <dbReference type="EMBL" id="CAI3983361.1"/>
    </source>
</evidence>
<dbReference type="EMBL" id="CAMXCT010000796">
    <property type="protein sequence ID" value="CAI3983361.1"/>
    <property type="molecule type" value="Genomic_DNA"/>
</dbReference>
<organism evidence="4">
    <name type="scientific">Cladocopium goreaui</name>
    <dbReference type="NCBI Taxonomy" id="2562237"/>
    <lineage>
        <taxon>Eukaryota</taxon>
        <taxon>Sar</taxon>
        <taxon>Alveolata</taxon>
        <taxon>Dinophyceae</taxon>
        <taxon>Suessiales</taxon>
        <taxon>Symbiodiniaceae</taxon>
        <taxon>Cladocopium</taxon>
    </lineage>
</organism>
<proteinExistence type="predicted"/>
<evidence type="ECO:0000313" key="6">
    <source>
        <dbReference type="Proteomes" id="UP001152797"/>
    </source>
</evidence>
<reference evidence="5 6" key="2">
    <citation type="submission" date="2024-05" db="EMBL/GenBank/DDBJ databases">
        <authorList>
            <person name="Chen Y."/>
            <person name="Shah S."/>
            <person name="Dougan E. K."/>
            <person name="Thang M."/>
            <person name="Chan C."/>
        </authorList>
    </citation>
    <scope>NUCLEOTIDE SEQUENCE [LARGE SCALE GENOMIC DNA]</scope>
</reference>
<feature type="chain" id="PRO_5043272369" description="RGS domain-containing protein" evidence="3">
    <location>
        <begin position="23"/>
        <end position="541"/>
    </location>
</feature>
<gene>
    <name evidence="4" type="ORF">C1SCF055_LOCUS10979</name>
</gene>
<evidence type="ECO:0000256" key="3">
    <source>
        <dbReference type="SAM" id="SignalP"/>
    </source>
</evidence>
<comment type="caution">
    <text evidence="4">The sequence shown here is derived from an EMBL/GenBank/DDBJ whole genome shotgun (WGS) entry which is preliminary data.</text>
</comment>
<evidence type="ECO:0000256" key="1">
    <source>
        <dbReference type="SAM" id="MobiDB-lite"/>
    </source>
</evidence>
<keyword evidence="6" id="KW-1185">Reference proteome</keyword>
<feature type="signal peptide" evidence="3">
    <location>
        <begin position="1"/>
        <end position="22"/>
    </location>
</feature>
<reference evidence="4" key="1">
    <citation type="submission" date="2022-10" db="EMBL/GenBank/DDBJ databases">
        <authorList>
            <person name="Chen Y."/>
            <person name="Dougan E. K."/>
            <person name="Chan C."/>
            <person name="Rhodes N."/>
            <person name="Thang M."/>
        </authorList>
    </citation>
    <scope>NUCLEOTIDE SEQUENCE</scope>
</reference>
<keyword evidence="2" id="KW-1133">Transmembrane helix</keyword>
<keyword evidence="3" id="KW-0732">Signal</keyword>
<evidence type="ECO:0000313" key="5">
    <source>
        <dbReference type="EMBL" id="CAL4770673.1"/>
    </source>
</evidence>
<keyword evidence="2" id="KW-0472">Membrane</keyword>
<dbReference type="EMBL" id="CAMXCT030000796">
    <property type="protein sequence ID" value="CAL4770673.1"/>
    <property type="molecule type" value="Genomic_DNA"/>
</dbReference>
<name>A0A9P1FPF4_9DINO</name>
<evidence type="ECO:0000256" key="2">
    <source>
        <dbReference type="SAM" id="Phobius"/>
    </source>
</evidence>
<keyword evidence="2" id="KW-0812">Transmembrane</keyword>
<dbReference type="OrthoDB" id="427793at2759"/>
<evidence type="ECO:0008006" key="7">
    <source>
        <dbReference type="Google" id="ProtNLM"/>
    </source>
</evidence>
<dbReference type="EMBL" id="CAMXCT020000796">
    <property type="protein sequence ID" value="CAL1136736.1"/>
    <property type="molecule type" value="Genomic_DNA"/>
</dbReference>
<protein>
    <recommendedName>
        <fullName evidence="7">RGS domain-containing protein</fullName>
    </recommendedName>
</protein>
<dbReference type="Proteomes" id="UP001152797">
    <property type="component" value="Unassembled WGS sequence"/>
</dbReference>
<accession>A0A9P1FPF4</accession>
<feature type="transmembrane region" description="Helical" evidence="2">
    <location>
        <begin position="173"/>
        <end position="199"/>
    </location>
</feature>